<dbReference type="AlphaFoldDB" id="N4WL47"/>
<evidence type="ECO:0000313" key="1">
    <source>
        <dbReference type="EMBL" id="ENI00045.1"/>
    </source>
</evidence>
<name>N4WL47_COCH4</name>
<feature type="non-terminal residue" evidence="1">
    <location>
        <position position="1"/>
    </location>
</feature>
<evidence type="ECO:0000313" key="2">
    <source>
        <dbReference type="Proteomes" id="UP000012338"/>
    </source>
</evidence>
<accession>N4WL47</accession>
<reference evidence="1 2" key="1">
    <citation type="journal article" date="2012" name="PLoS Pathog.">
        <title>Diverse lifestyles and strategies of plant pathogenesis encoded in the genomes of eighteen Dothideomycetes fungi.</title>
        <authorList>
            <person name="Ohm R.A."/>
            <person name="Feau N."/>
            <person name="Henrissat B."/>
            <person name="Schoch C.L."/>
            <person name="Horwitz B.A."/>
            <person name="Barry K.W."/>
            <person name="Condon B.J."/>
            <person name="Copeland A.C."/>
            <person name="Dhillon B."/>
            <person name="Glaser F."/>
            <person name="Hesse C.N."/>
            <person name="Kosti I."/>
            <person name="LaButti K."/>
            <person name="Lindquist E.A."/>
            <person name="Lucas S."/>
            <person name="Salamov A.A."/>
            <person name="Bradshaw R.E."/>
            <person name="Ciuffetti L."/>
            <person name="Hamelin R.C."/>
            <person name="Kema G.H.J."/>
            <person name="Lawrence C."/>
            <person name="Scott J.A."/>
            <person name="Spatafora J.W."/>
            <person name="Turgeon B.G."/>
            <person name="de Wit P.J.G.M."/>
            <person name="Zhong S."/>
            <person name="Goodwin S.B."/>
            <person name="Grigoriev I.V."/>
        </authorList>
    </citation>
    <scope>NUCLEOTIDE SEQUENCE [LARGE SCALE GENOMIC DNA]</scope>
    <source>
        <strain evidence="2">C4 / ATCC 48331 / race T</strain>
    </source>
</reference>
<dbReference type="HOGENOM" id="CLU_3055899_0_0_1"/>
<reference evidence="2" key="2">
    <citation type="journal article" date="2013" name="PLoS Genet.">
        <title>Comparative genome structure, secondary metabolite, and effector coding capacity across Cochliobolus pathogens.</title>
        <authorList>
            <person name="Condon B.J."/>
            <person name="Leng Y."/>
            <person name="Wu D."/>
            <person name="Bushley K.E."/>
            <person name="Ohm R.A."/>
            <person name="Otillar R."/>
            <person name="Martin J."/>
            <person name="Schackwitz W."/>
            <person name="Grimwood J."/>
            <person name="MohdZainudin N."/>
            <person name="Xue C."/>
            <person name="Wang R."/>
            <person name="Manning V.A."/>
            <person name="Dhillon B."/>
            <person name="Tu Z.J."/>
            <person name="Steffenson B.J."/>
            <person name="Salamov A."/>
            <person name="Sun H."/>
            <person name="Lowry S."/>
            <person name="LaButti K."/>
            <person name="Han J."/>
            <person name="Copeland A."/>
            <person name="Lindquist E."/>
            <person name="Barry K."/>
            <person name="Schmutz J."/>
            <person name="Baker S.E."/>
            <person name="Ciuffetti L.M."/>
            <person name="Grigoriev I.V."/>
            <person name="Zhong S."/>
            <person name="Turgeon B.G."/>
        </authorList>
    </citation>
    <scope>NUCLEOTIDE SEQUENCE [LARGE SCALE GENOMIC DNA]</scope>
    <source>
        <strain evidence="2">C4 / ATCC 48331 / race T</strain>
    </source>
</reference>
<organism evidence="1 2">
    <name type="scientific">Cochliobolus heterostrophus (strain C4 / ATCC 48331 / race T)</name>
    <name type="common">Southern corn leaf blight fungus</name>
    <name type="synonym">Bipolaris maydis</name>
    <dbReference type="NCBI Taxonomy" id="665024"/>
    <lineage>
        <taxon>Eukaryota</taxon>
        <taxon>Fungi</taxon>
        <taxon>Dikarya</taxon>
        <taxon>Ascomycota</taxon>
        <taxon>Pezizomycotina</taxon>
        <taxon>Dothideomycetes</taxon>
        <taxon>Pleosporomycetidae</taxon>
        <taxon>Pleosporales</taxon>
        <taxon>Pleosporineae</taxon>
        <taxon>Pleosporaceae</taxon>
        <taxon>Bipolaris</taxon>
    </lineage>
</organism>
<sequence>SPNVKPSTGGLVVRWVTTGESPLLYVFVFASPLIFTRSVSQTLAGSWYQDICSN</sequence>
<proteinExistence type="predicted"/>
<gene>
    <name evidence="1" type="ORF">COCC4DRAFT_151420</name>
</gene>
<protein>
    <submittedName>
        <fullName evidence="1">Uncharacterized protein</fullName>
    </submittedName>
</protein>
<dbReference type="Proteomes" id="UP000012338">
    <property type="component" value="Unassembled WGS sequence"/>
</dbReference>
<dbReference type="EMBL" id="KB733478">
    <property type="protein sequence ID" value="ENI00045.1"/>
    <property type="molecule type" value="Genomic_DNA"/>
</dbReference>
<keyword evidence="2" id="KW-1185">Reference proteome</keyword>